<dbReference type="SUPFAM" id="SSF53822">
    <property type="entry name" value="Periplasmic binding protein-like I"/>
    <property type="match status" value="1"/>
</dbReference>
<evidence type="ECO:0000259" key="4">
    <source>
        <dbReference type="PROSITE" id="PS50932"/>
    </source>
</evidence>
<dbReference type="Gene3D" id="1.10.260.40">
    <property type="entry name" value="lambda repressor-like DNA-binding domains"/>
    <property type="match status" value="1"/>
</dbReference>
<name>A0A3N2QYW1_9RHOB</name>
<keyword evidence="6" id="KW-1185">Reference proteome</keyword>
<evidence type="ECO:0000256" key="2">
    <source>
        <dbReference type="ARBA" id="ARBA00023125"/>
    </source>
</evidence>
<dbReference type="PANTHER" id="PTHR30146">
    <property type="entry name" value="LACI-RELATED TRANSCRIPTIONAL REPRESSOR"/>
    <property type="match status" value="1"/>
</dbReference>
<dbReference type="GO" id="GO:0003700">
    <property type="term" value="F:DNA-binding transcription factor activity"/>
    <property type="evidence" value="ECO:0007669"/>
    <property type="project" value="TreeGrafter"/>
</dbReference>
<dbReference type="SMART" id="SM00354">
    <property type="entry name" value="HTH_LACI"/>
    <property type="match status" value="1"/>
</dbReference>
<dbReference type="Proteomes" id="UP000268016">
    <property type="component" value="Unassembled WGS sequence"/>
</dbReference>
<proteinExistence type="predicted"/>
<organism evidence="5 6">
    <name type="scientific">Histidinibacterium lentulum</name>
    <dbReference type="NCBI Taxonomy" id="2480588"/>
    <lineage>
        <taxon>Bacteria</taxon>
        <taxon>Pseudomonadati</taxon>
        <taxon>Pseudomonadota</taxon>
        <taxon>Alphaproteobacteria</taxon>
        <taxon>Rhodobacterales</taxon>
        <taxon>Paracoccaceae</taxon>
        <taxon>Histidinibacterium</taxon>
    </lineage>
</organism>
<dbReference type="AlphaFoldDB" id="A0A3N2QYW1"/>
<dbReference type="InterPro" id="IPR028082">
    <property type="entry name" value="Peripla_BP_I"/>
</dbReference>
<dbReference type="InterPro" id="IPR000843">
    <property type="entry name" value="HTH_LacI"/>
</dbReference>
<dbReference type="PROSITE" id="PS50932">
    <property type="entry name" value="HTH_LACI_2"/>
    <property type="match status" value="1"/>
</dbReference>
<sequence>MTVTVTDVAARAGVSRSAVSRTFTKGGTVSPEMRARVEAAAAELGYRPNPLAAALKTGRSGLVALVIDDAANPVTLAAQAALSAALEAQGRRAVLVNLAGETDPARAAARLGAYHADGALLVAAQLPAEVVEALRGAGRPVVQCFPHVVEAAAADVAGIDNVRAGRLAARKMLARGYGRPAFVGGPRTWAPMQERLAGFRSVTRSRDLELQVQWTEDVSVEAGQRAAEKILSRGGADGYFCADDRLALGVLLALEEAGISVPDEAGVVGLGDIEMAGWPQFRLTTLRMPLEEVTQAAASRLVALIEAPGGDPELAAFPCQFVERGTLRAPQA</sequence>
<keyword evidence="3" id="KW-0804">Transcription</keyword>
<dbReference type="Gene3D" id="3.40.50.2300">
    <property type="match status" value="2"/>
</dbReference>
<dbReference type="OrthoDB" id="8433438at2"/>
<dbReference type="CDD" id="cd01392">
    <property type="entry name" value="HTH_LacI"/>
    <property type="match status" value="1"/>
</dbReference>
<dbReference type="GO" id="GO:0000976">
    <property type="term" value="F:transcription cis-regulatory region binding"/>
    <property type="evidence" value="ECO:0007669"/>
    <property type="project" value="TreeGrafter"/>
</dbReference>
<evidence type="ECO:0000256" key="1">
    <source>
        <dbReference type="ARBA" id="ARBA00023015"/>
    </source>
</evidence>
<gene>
    <name evidence="5" type="ORF">EAT49_13755</name>
</gene>
<keyword evidence="2" id="KW-0238">DNA-binding</keyword>
<dbReference type="RefSeq" id="WP_123642858.1">
    <property type="nucleotide sequence ID" value="NZ_ML119086.1"/>
</dbReference>
<feature type="domain" description="HTH lacI-type" evidence="4">
    <location>
        <begin position="3"/>
        <end position="57"/>
    </location>
</feature>
<dbReference type="PANTHER" id="PTHR30146:SF153">
    <property type="entry name" value="LACTOSE OPERON REPRESSOR"/>
    <property type="match status" value="1"/>
</dbReference>
<dbReference type="InterPro" id="IPR010982">
    <property type="entry name" value="Lambda_DNA-bd_dom_sf"/>
</dbReference>
<dbReference type="InterPro" id="IPR046335">
    <property type="entry name" value="LacI/GalR-like_sensor"/>
</dbReference>
<comment type="caution">
    <text evidence="5">The sequence shown here is derived from an EMBL/GenBank/DDBJ whole genome shotgun (WGS) entry which is preliminary data.</text>
</comment>
<dbReference type="Pfam" id="PF00356">
    <property type="entry name" value="LacI"/>
    <property type="match status" value="1"/>
</dbReference>
<reference evidence="5 6" key="1">
    <citation type="submission" date="2018-10" db="EMBL/GenBank/DDBJ databases">
        <title>Histidinibacterium lentulum gen. nov., sp. nov., a marine bacterium from the culture broth of Picochlorum sp. 122.</title>
        <authorList>
            <person name="Wang G."/>
        </authorList>
    </citation>
    <scope>NUCLEOTIDE SEQUENCE [LARGE SCALE GENOMIC DNA]</scope>
    <source>
        <strain evidence="5 6">B17</strain>
    </source>
</reference>
<evidence type="ECO:0000313" key="6">
    <source>
        <dbReference type="Proteomes" id="UP000268016"/>
    </source>
</evidence>
<keyword evidence="1" id="KW-0805">Transcription regulation</keyword>
<accession>A0A3N2QYW1</accession>
<evidence type="ECO:0000313" key="5">
    <source>
        <dbReference type="EMBL" id="ROU00308.1"/>
    </source>
</evidence>
<evidence type="ECO:0000256" key="3">
    <source>
        <dbReference type="ARBA" id="ARBA00023163"/>
    </source>
</evidence>
<dbReference type="Pfam" id="PF13377">
    <property type="entry name" value="Peripla_BP_3"/>
    <property type="match status" value="1"/>
</dbReference>
<protein>
    <submittedName>
        <fullName evidence="5">LacI family transcriptional regulator</fullName>
    </submittedName>
</protein>
<dbReference type="SUPFAM" id="SSF47413">
    <property type="entry name" value="lambda repressor-like DNA-binding domains"/>
    <property type="match status" value="1"/>
</dbReference>
<dbReference type="EMBL" id="RDRB01000006">
    <property type="protein sequence ID" value="ROU00308.1"/>
    <property type="molecule type" value="Genomic_DNA"/>
</dbReference>